<accession>A0A0C9TKD7</accession>
<proteinExistence type="predicted"/>
<feature type="region of interest" description="Disordered" evidence="1">
    <location>
        <begin position="1"/>
        <end position="62"/>
    </location>
</feature>
<dbReference type="HOGENOM" id="CLU_1817020_0_0_1"/>
<dbReference type="AlphaFoldDB" id="A0A0C9TKD7"/>
<dbReference type="Proteomes" id="UP000054279">
    <property type="component" value="Unassembled WGS sequence"/>
</dbReference>
<dbReference type="EMBL" id="KN837266">
    <property type="protein sequence ID" value="KIJ30218.1"/>
    <property type="molecule type" value="Genomic_DNA"/>
</dbReference>
<gene>
    <name evidence="2" type="ORF">M422DRAFT_36653</name>
</gene>
<protein>
    <submittedName>
        <fullName evidence="2">Uncharacterized protein</fullName>
    </submittedName>
</protein>
<reference evidence="2 3" key="1">
    <citation type="submission" date="2014-06" db="EMBL/GenBank/DDBJ databases">
        <title>Evolutionary Origins and Diversification of the Mycorrhizal Mutualists.</title>
        <authorList>
            <consortium name="DOE Joint Genome Institute"/>
            <consortium name="Mycorrhizal Genomics Consortium"/>
            <person name="Kohler A."/>
            <person name="Kuo A."/>
            <person name="Nagy L.G."/>
            <person name="Floudas D."/>
            <person name="Copeland A."/>
            <person name="Barry K.W."/>
            <person name="Cichocki N."/>
            <person name="Veneault-Fourrey C."/>
            <person name="LaButti K."/>
            <person name="Lindquist E.A."/>
            <person name="Lipzen A."/>
            <person name="Lundell T."/>
            <person name="Morin E."/>
            <person name="Murat C."/>
            <person name="Riley R."/>
            <person name="Ohm R."/>
            <person name="Sun H."/>
            <person name="Tunlid A."/>
            <person name="Henrissat B."/>
            <person name="Grigoriev I.V."/>
            <person name="Hibbett D.S."/>
            <person name="Martin F."/>
        </authorList>
    </citation>
    <scope>NUCLEOTIDE SEQUENCE [LARGE SCALE GENOMIC DNA]</scope>
    <source>
        <strain evidence="2 3">SS14</strain>
    </source>
</reference>
<name>A0A0C9TKD7_SPHS4</name>
<organism evidence="2 3">
    <name type="scientific">Sphaerobolus stellatus (strain SS14)</name>
    <dbReference type="NCBI Taxonomy" id="990650"/>
    <lineage>
        <taxon>Eukaryota</taxon>
        <taxon>Fungi</taxon>
        <taxon>Dikarya</taxon>
        <taxon>Basidiomycota</taxon>
        <taxon>Agaricomycotina</taxon>
        <taxon>Agaricomycetes</taxon>
        <taxon>Phallomycetidae</taxon>
        <taxon>Geastrales</taxon>
        <taxon>Sphaerobolaceae</taxon>
        <taxon>Sphaerobolus</taxon>
    </lineage>
</organism>
<evidence type="ECO:0000313" key="2">
    <source>
        <dbReference type="EMBL" id="KIJ30218.1"/>
    </source>
</evidence>
<evidence type="ECO:0000256" key="1">
    <source>
        <dbReference type="SAM" id="MobiDB-lite"/>
    </source>
</evidence>
<keyword evidence="3" id="KW-1185">Reference proteome</keyword>
<evidence type="ECO:0000313" key="3">
    <source>
        <dbReference type="Proteomes" id="UP000054279"/>
    </source>
</evidence>
<sequence>MTPQRSPATMHQGLPNGGGVEASTSHTAAANPLWNAPPPRRSMTPLHSPATTHQGLPNSGVVGAAGVELDDLALDPRVLSIIQSRLRDVQGMKPAFNAHSNSGSQNHMNAIRQSNQYGGYQGQGGLDTVPEEGSDVWNGSRY</sequence>